<evidence type="ECO:0000256" key="2">
    <source>
        <dbReference type="ARBA" id="ARBA00022491"/>
    </source>
</evidence>
<dbReference type="RefSeq" id="XP_007515401.1">
    <property type="nucleotide sequence ID" value="XM_007515339.1"/>
</dbReference>
<dbReference type="GO" id="GO:0000118">
    <property type="term" value="C:histone deacetylase complex"/>
    <property type="evidence" value="ECO:0007669"/>
    <property type="project" value="TreeGrafter"/>
</dbReference>
<dbReference type="PANTHER" id="PTHR12346:SF0">
    <property type="entry name" value="SIN3A, ISOFORM G"/>
    <property type="match status" value="1"/>
</dbReference>
<keyword evidence="4" id="KW-0805">Transcription regulation</keyword>
<feature type="compositionally biased region" description="Low complexity" evidence="8">
    <location>
        <begin position="1205"/>
        <end position="1217"/>
    </location>
</feature>
<dbReference type="GO" id="GO:0000785">
    <property type="term" value="C:chromatin"/>
    <property type="evidence" value="ECO:0007669"/>
    <property type="project" value="TreeGrafter"/>
</dbReference>
<feature type="compositionally biased region" description="Low complexity" evidence="8">
    <location>
        <begin position="855"/>
        <end position="871"/>
    </location>
</feature>
<keyword evidence="6 7" id="KW-0539">Nucleus</keyword>
<evidence type="ECO:0000313" key="11">
    <source>
        <dbReference type="Proteomes" id="UP000198341"/>
    </source>
</evidence>
<dbReference type="InterPro" id="IPR031693">
    <property type="entry name" value="Sin3_C"/>
</dbReference>
<gene>
    <name evidence="10" type="ORF">Bathy01g03950</name>
</gene>
<dbReference type="InterPro" id="IPR036600">
    <property type="entry name" value="PAH_sf"/>
</dbReference>
<dbReference type="KEGG" id="bpg:Bathy01g03950"/>
<dbReference type="PROSITE" id="PS51477">
    <property type="entry name" value="PAH"/>
    <property type="match status" value="3"/>
</dbReference>
<feature type="compositionally biased region" description="Low complexity" evidence="8">
    <location>
        <begin position="1230"/>
        <end position="1239"/>
    </location>
</feature>
<feature type="compositionally biased region" description="Acidic residues" evidence="8">
    <location>
        <begin position="803"/>
        <end position="839"/>
    </location>
</feature>
<feature type="compositionally biased region" description="Basic and acidic residues" evidence="8">
    <location>
        <begin position="678"/>
        <end position="690"/>
    </location>
</feature>
<evidence type="ECO:0000313" key="10">
    <source>
        <dbReference type="EMBL" id="CCO14280.1"/>
    </source>
</evidence>
<feature type="compositionally biased region" description="Basic residues" evidence="8">
    <location>
        <begin position="1243"/>
        <end position="1252"/>
    </location>
</feature>
<keyword evidence="5" id="KW-0804">Transcription</keyword>
<feature type="compositionally biased region" description="Basic and acidic residues" evidence="8">
    <location>
        <begin position="1279"/>
        <end position="1294"/>
    </location>
</feature>
<sequence>MRESFPRTTLKKHFGLTLLTSSSSYTNRQPQTLTNNPPPGAGIGTNGGAQVDDAARKQDALSYLRHLKDRLKDRKQTYDEFLEIMKEFKAQRIDTEGVIKRVKKIFKGHRDLILGFNQFLPRGHEIRVEDIEREEREEAKRQAQGQKPQVEFVHAISYVNKIKTRFASDERVYKTFLEILNMYRKNLKSISQVYEEVAQLFKSHNDLLEQFTYFLPDSTQQAGQGATGRGKGGRGAGAKAARAQQVPGQNRRKQKGGMVIDQAQQDEITEEKRAALQLAKELSYFDKVKARLRSKDQYADFCKLITLFNADLISKMELQGLVMDIIGRFPELVTGWNEFVARCESMDFEAAEAPAAKKAAGMKLTTREVTKMKASAAREKFLSKPISELDLSTCERCGPSYRLLPKNFPKMHASTRTPLCKEVLNDNWVAVTSGSEDYSFKAMRKNQYEEALFRCEDDRMEIDMVLETNKSAIEALEKVHKEIAEMYTEEAKVVPEPAAAPVKKEEEASAAAAKQTDGAATTGGEASAPVEPAEGAAKEDKKDSMEVDAAKPAEAAAVEKPAAAPVKKSKEEVHGERLAHFLPEGTVSTIVLRAVERIYGDRGREMRFLTMNAPWATIPVVLRRLKQKSEEWQILKTEMLPTWNDVCAKNYNKSLDHRSFYFKQADKKNLSGKGMTQEIKEVSDKKKTADDAIGARASKSPGESPDLNFEYAERNVHDDVYAVTRFSAREMMSGEPANKVMTFYRDFLEPFFKIKRDNEDDFKDMTAENCAKAVKTAEANASPNGKKKGKKGASKDSKKKSSEDDDADEDKDEEMEKEPDQETVDEGDEEEEEDPEDEGVASVKKRAATPKASNKETTAAEALEKALGLTGNDDDDDDKTKDSSESDGDENDSSDSEDGQDARYKSCRPVSGFVVDGSSNSKTRYVDLPGKVFYGDEGFYHLMRLHQHLYDRLQTARASATAMAKKTKGKKAEDVHKEFLTLLFNLLNGSTDQSQFEDDCRLLLGANSYLLFTLDKLIYKLIKQVQALLAEDIDAKLLHLAEYEATRDAPFHEGVYHANACVLLGDECAYRIGSENNGKTLQIQLCEPSLDKIDVKAGAMDGHFATHLEGFLHVAAHEDMTLVETGEKETDEKERAPVFLRRAKKGAGFVVHSAAGEADSQLSYQSAMTNASIQNALECKISCSTSKVSYVLDTEDVFFRSRVPPGGYSAKSSAPPAKKAKKGNSKDKAVAVPQPAAKPLSRKEKRKAKSAKSKAQIEKFRAWIEKKTAEATDDEEEDKKDVKDEEKKEMAEEKDGGDEAEPMDAA</sequence>
<feature type="compositionally biased region" description="Gly residues" evidence="8">
    <location>
        <begin position="225"/>
        <end position="236"/>
    </location>
</feature>
<dbReference type="PANTHER" id="PTHR12346">
    <property type="entry name" value="SIN3B-RELATED"/>
    <property type="match status" value="1"/>
</dbReference>
<dbReference type="GO" id="GO:0000122">
    <property type="term" value="P:negative regulation of transcription by RNA polymerase II"/>
    <property type="evidence" value="ECO:0007669"/>
    <property type="project" value="TreeGrafter"/>
</dbReference>
<feature type="region of interest" description="Disordered" evidence="8">
    <location>
        <begin position="673"/>
        <end position="706"/>
    </location>
</feature>
<dbReference type="EMBL" id="FO082278">
    <property type="protein sequence ID" value="CCO14280.1"/>
    <property type="molecule type" value="Genomic_DNA"/>
</dbReference>
<feature type="compositionally biased region" description="Low complexity" evidence="8">
    <location>
        <begin position="509"/>
        <end position="524"/>
    </location>
</feature>
<name>K8EPA7_9CHLO</name>
<feature type="compositionally biased region" description="Basic and acidic residues" evidence="8">
    <location>
        <begin position="536"/>
        <end position="551"/>
    </location>
</feature>
<feature type="domain" description="Histone deacetylase interacting" evidence="9">
    <location>
        <begin position="393"/>
        <end position="493"/>
    </location>
</feature>
<dbReference type="STRING" id="41875.K8EPA7"/>
<dbReference type="GO" id="GO:0003714">
    <property type="term" value="F:transcription corepressor activity"/>
    <property type="evidence" value="ECO:0007669"/>
    <property type="project" value="InterPro"/>
</dbReference>
<evidence type="ECO:0000256" key="4">
    <source>
        <dbReference type="ARBA" id="ARBA00023015"/>
    </source>
</evidence>
<reference evidence="10 11" key="1">
    <citation type="submission" date="2011-10" db="EMBL/GenBank/DDBJ databases">
        <authorList>
            <person name="Genoscope - CEA"/>
        </authorList>
    </citation>
    <scope>NUCLEOTIDE SEQUENCE [LARGE SCALE GENOMIC DNA]</scope>
    <source>
        <strain evidence="10 11">RCC 1105</strain>
    </source>
</reference>
<feature type="compositionally biased region" description="Acidic residues" evidence="8">
    <location>
        <begin position="1295"/>
        <end position="1306"/>
    </location>
</feature>
<dbReference type="GeneID" id="19018130"/>
<comment type="subcellular location">
    <subcellularLocation>
        <location evidence="1 7">Nucleus</location>
    </subcellularLocation>
</comment>
<dbReference type="FunFam" id="1.20.1160.11:FF:000002">
    <property type="entry name" value="Paired amphipathic helix protein SIN3"/>
    <property type="match status" value="1"/>
</dbReference>
<evidence type="ECO:0000256" key="1">
    <source>
        <dbReference type="ARBA" id="ARBA00004123"/>
    </source>
</evidence>
<evidence type="ECO:0000256" key="8">
    <source>
        <dbReference type="SAM" id="MobiDB-lite"/>
    </source>
</evidence>
<keyword evidence="3" id="KW-0677">Repeat</keyword>
<dbReference type="SMART" id="SM00761">
    <property type="entry name" value="HDAC_interact"/>
    <property type="match status" value="1"/>
</dbReference>
<dbReference type="FunFam" id="1.20.1160.11:FF:000003">
    <property type="entry name" value="Paired amphipathic helix SIN3-like protein"/>
    <property type="match status" value="1"/>
</dbReference>
<organism evidence="10 11">
    <name type="scientific">Bathycoccus prasinos</name>
    <dbReference type="NCBI Taxonomy" id="41875"/>
    <lineage>
        <taxon>Eukaryota</taxon>
        <taxon>Viridiplantae</taxon>
        <taxon>Chlorophyta</taxon>
        <taxon>Mamiellophyceae</taxon>
        <taxon>Mamiellales</taxon>
        <taxon>Bathycoccaceae</taxon>
        <taxon>Bathycoccus</taxon>
    </lineage>
</organism>
<evidence type="ECO:0000256" key="7">
    <source>
        <dbReference type="PROSITE-ProRule" id="PRU00810"/>
    </source>
</evidence>
<accession>K8EPA7</accession>
<feature type="region of interest" description="Disordered" evidence="8">
    <location>
        <begin position="220"/>
        <end position="260"/>
    </location>
</feature>
<dbReference type="Gene3D" id="1.20.1160.11">
    <property type="entry name" value="Paired amphipathic helix"/>
    <property type="match status" value="3"/>
</dbReference>
<evidence type="ECO:0000256" key="6">
    <source>
        <dbReference type="ARBA" id="ARBA00023242"/>
    </source>
</evidence>
<dbReference type="Pfam" id="PF16879">
    <property type="entry name" value="Sin3a_C"/>
    <property type="match status" value="1"/>
</dbReference>
<proteinExistence type="predicted"/>
<feature type="region of interest" description="Disordered" evidence="8">
    <location>
        <begin position="776"/>
        <end position="907"/>
    </location>
</feature>
<feature type="compositionally biased region" description="Low complexity" evidence="8">
    <location>
        <begin position="552"/>
        <end position="566"/>
    </location>
</feature>
<dbReference type="FunFam" id="1.20.1160.11:FF:000001">
    <property type="entry name" value="Paired amphipathic helix protein Sin3"/>
    <property type="match status" value="1"/>
</dbReference>
<feature type="compositionally biased region" description="Basic and acidic residues" evidence="8">
    <location>
        <begin position="1255"/>
        <end position="1270"/>
    </location>
</feature>
<dbReference type="SUPFAM" id="SSF47762">
    <property type="entry name" value="PAH2 domain"/>
    <property type="match status" value="3"/>
</dbReference>
<feature type="region of interest" description="Disordered" evidence="8">
    <location>
        <begin position="497"/>
        <end position="571"/>
    </location>
</feature>
<protein>
    <recommendedName>
        <fullName evidence="9">Histone deacetylase interacting domain-containing protein</fullName>
    </recommendedName>
</protein>
<evidence type="ECO:0000256" key="5">
    <source>
        <dbReference type="ARBA" id="ARBA00023163"/>
    </source>
</evidence>
<dbReference type="Pfam" id="PF08295">
    <property type="entry name" value="Sin3_corepress"/>
    <property type="match status" value="1"/>
</dbReference>
<dbReference type="InterPro" id="IPR039774">
    <property type="entry name" value="Sin3-like"/>
</dbReference>
<dbReference type="Pfam" id="PF02671">
    <property type="entry name" value="PAH"/>
    <property type="match status" value="3"/>
</dbReference>
<dbReference type="OrthoDB" id="10265969at2759"/>
<feature type="region of interest" description="Disordered" evidence="8">
    <location>
        <begin position="1205"/>
        <end position="1306"/>
    </location>
</feature>
<dbReference type="InterPro" id="IPR003822">
    <property type="entry name" value="PAH"/>
</dbReference>
<feature type="compositionally biased region" description="Acidic residues" evidence="8">
    <location>
        <begin position="885"/>
        <end position="899"/>
    </location>
</feature>
<feature type="region of interest" description="Disordered" evidence="8">
    <location>
        <begin position="25"/>
        <end position="47"/>
    </location>
</feature>
<dbReference type="eggNOG" id="KOG4204">
    <property type="taxonomic scope" value="Eukaryota"/>
</dbReference>
<keyword evidence="2" id="KW-0678">Repressor</keyword>
<feature type="compositionally biased region" description="Basic and acidic residues" evidence="8">
    <location>
        <begin position="793"/>
        <end position="802"/>
    </location>
</feature>
<dbReference type="Proteomes" id="UP000198341">
    <property type="component" value="Chromosome 1"/>
</dbReference>
<dbReference type="InterPro" id="IPR013194">
    <property type="entry name" value="HDAC_interact_dom"/>
</dbReference>
<keyword evidence="11" id="KW-1185">Reference proteome</keyword>
<evidence type="ECO:0000256" key="3">
    <source>
        <dbReference type="ARBA" id="ARBA00022737"/>
    </source>
</evidence>
<evidence type="ECO:0000259" key="9">
    <source>
        <dbReference type="SMART" id="SM00761"/>
    </source>
</evidence>